<keyword evidence="11" id="KW-1185">Reference proteome</keyword>
<sequence>MKRYILCLGLLLSFVFADDTLLIKDCEAGNAKACHNIGVFHYEKKEFEKAYEFFKKGCDGRASKSCFAISTMYHNGEGVKRSTLKSIVYIEKACDESDDPEFCDKMDRYKL</sequence>
<keyword evidence="5" id="KW-0378">Hydrolase</keyword>
<dbReference type="OrthoDB" id="9772133at2"/>
<feature type="signal peptide" evidence="9">
    <location>
        <begin position="1"/>
        <end position="17"/>
    </location>
</feature>
<comment type="caution">
    <text evidence="10">The sequence shown here is derived from an EMBL/GenBank/DDBJ whole genome shotgun (WGS) entry which is preliminary data.</text>
</comment>
<evidence type="ECO:0000256" key="7">
    <source>
        <dbReference type="ARBA" id="ARBA00023157"/>
    </source>
</evidence>
<keyword evidence="4" id="KW-0677">Repeat</keyword>
<name>A0A2P8R0Y0_9BACT</name>
<dbReference type="EMBL" id="PDHH01000003">
    <property type="protein sequence ID" value="PSM52154.1"/>
    <property type="molecule type" value="Genomic_DNA"/>
</dbReference>
<dbReference type="GO" id="GO:0008800">
    <property type="term" value="F:beta-lactamase activity"/>
    <property type="evidence" value="ECO:0007669"/>
    <property type="project" value="UniProtKB-EC"/>
</dbReference>
<evidence type="ECO:0000256" key="4">
    <source>
        <dbReference type="ARBA" id="ARBA00022737"/>
    </source>
</evidence>
<evidence type="ECO:0000256" key="6">
    <source>
        <dbReference type="ARBA" id="ARBA00022803"/>
    </source>
</evidence>
<keyword evidence="6" id="KW-0802">TPR repeat</keyword>
<evidence type="ECO:0000256" key="3">
    <source>
        <dbReference type="ARBA" id="ARBA00012865"/>
    </source>
</evidence>
<dbReference type="Gene3D" id="1.25.40.10">
    <property type="entry name" value="Tetratricopeptide repeat domain"/>
    <property type="match status" value="1"/>
</dbReference>
<dbReference type="Pfam" id="PF08238">
    <property type="entry name" value="Sel1"/>
    <property type="match status" value="2"/>
</dbReference>
<evidence type="ECO:0000313" key="11">
    <source>
        <dbReference type="Proteomes" id="UP000240535"/>
    </source>
</evidence>
<evidence type="ECO:0000256" key="1">
    <source>
        <dbReference type="ARBA" id="ARBA00001526"/>
    </source>
</evidence>
<evidence type="ECO:0000256" key="9">
    <source>
        <dbReference type="SAM" id="SignalP"/>
    </source>
</evidence>
<dbReference type="InterPro" id="IPR011990">
    <property type="entry name" value="TPR-like_helical_dom_sf"/>
</dbReference>
<dbReference type="SMART" id="SM00671">
    <property type="entry name" value="SEL1"/>
    <property type="match status" value="2"/>
</dbReference>
<dbReference type="PANTHER" id="PTHR13891">
    <property type="entry name" value="CYTOCHROME C OXIDASE ASSEMBLY FACTOR 7"/>
    <property type="match status" value="1"/>
</dbReference>
<accession>A0A2P8R0Y0</accession>
<keyword evidence="9" id="KW-0732">Signal</keyword>
<comment type="catalytic activity">
    <reaction evidence="1">
        <text>a beta-lactam + H2O = a substituted beta-amino acid</text>
        <dbReference type="Rhea" id="RHEA:20401"/>
        <dbReference type="ChEBI" id="CHEBI:15377"/>
        <dbReference type="ChEBI" id="CHEBI:35627"/>
        <dbReference type="ChEBI" id="CHEBI:140347"/>
        <dbReference type="EC" id="3.5.2.6"/>
    </reaction>
</comment>
<evidence type="ECO:0000256" key="5">
    <source>
        <dbReference type="ARBA" id="ARBA00022801"/>
    </source>
</evidence>
<evidence type="ECO:0000313" key="10">
    <source>
        <dbReference type="EMBL" id="PSM52154.1"/>
    </source>
</evidence>
<proteinExistence type="inferred from homology"/>
<dbReference type="EC" id="3.5.2.6" evidence="3"/>
<comment type="similarity">
    <text evidence="2">Belongs to the hcp beta-lactamase family.</text>
</comment>
<dbReference type="InterPro" id="IPR040239">
    <property type="entry name" value="HcpB-like"/>
</dbReference>
<keyword evidence="7" id="KW-1015">Disulfide bond</keyword>
<dbReference type="PANTHER" id="PTHR13891:SF1">
    <property type="entry name" value="CYTOCHROME C OXIDASE ASSEMBLY FACTOR 7"/>
    <property type="match status" value="1"/>
</dbReference>
<dbReference type="GO" id="GO:0046677">
    <property type="term" value="P:response to antibiotic"/>
    <property type="evidence" value="ECO:0007669"/>
    <property type="project" value="UniProtKB-KW"/>
</dbReference>
<protein>
    <recommendedName>
        <fullName evidence="3">beta-lactamase</fullName>
        <ecNumber evidence="3">3.5.2.6</ecNumber>
    </recommendedName>
</protein>
<dbReference type="RefSeq" id="WP_106870729.1">
    <property type="nucleotide sequence ID" value="NZ_CP053841.1"/>
</dbReference>
<organism evidence="10 11">
    <name type="scientific">Campylobacter blaseri</name>
    <dbReference type="NCBI Taxonomy" id="2042961"/>
    <lineage>
        <taxon>Bacteria</taxon>
        <taxon>Pseudomonadati</taxon>
        <taxon>Campylobacterota</taxon>
        <taxon>Epsilonproteobacteria</taxon>
        <taxon>Campylobacterales</taxon>
        <taxon>Campylobacteraceae</taxon>
        <taxon>Campylobacter</taxon>
    </lineage>
</organism>
<evidence type="ECO:0000256" key="2">
    <source>
        <dbReference type="ARBA" id="ARBA00008486"/>
    </source>
</evidence>
<dbReference type="Proteomes" id="UP000240535">
    <property type="component" value="Unassembled WGS sequence"/>
</dbReference>
<reference evidence="11" key="1">
    <citation type="submission" date="2017-10" db="EMBL/GenBank/DDBJ databases">
        <title>Campylobacter species from seals.</title>
        <authorList>
            <person name="Gilbert M.J."/>
            <person name="Zomer A.L."/>
            <person name="Timmerman A.J."/>
            <person name="Duim B."/>
            <person name="Wagenaar J.A."/>
        </authorList>
    </citation>
    <scope>NUCLEOTIDE SEQUENCE [LARGE SCALE GENOMIC DNA]</scope>
    <source>
        <strain evidence="11">17S00004-5</strain>
    </source>
</reference>
<dbReference type="SUPFAM" id="SSF81901">
    <property type="entry name" value="HCP-like"/>
    <property type="match status" value="1"/>
</dbReference>
<feature type="chain" id="PRO_5039928053" description="beta-lactamase" evidence="9">
    <location>
        <begin position="18"/>
        <end position="111"/>
    </location>
</feature>
<dbReference type="AlphaFoldDB" id="A0A2P8R0Y0"/>
<keyword evidence="8" id="KW-0046">Antibiotic resistance</keyword>
<dbReference type="InterPro" id="IPR006597">
    <property type="entry name" value="Sel1-like"/>
</dbReference>
<gene>
    <name evidence="10" type="ORF">CQ405_03595</name>
</gene>
<evidence type="ECO:0000256" key="8">
    <source>
        <dbReference type="ARBA" id="ARBA00023251"/>
    </source>
</evidence>